<evidence type="ECO:0000313" key="2">
    <source>
        <dbReference type="EMBL" id="PTB80258.1"/>
    </source>
</evidence>
<reference evidence="2 3" key="1">
    <citation type="submission" date="2016-07" db="EMBL/GenBank/DDBJ databases">
        <title>Multiple horizontal gene transfer events from other fungi enriched the ability of initially mycotrophic Trichoderma (Ascomycota) to feed on dead plant biomass.</title>
        <authorList>
            <consortium name="DOE Joint Genome Institute"/>
            <person name="Aerts A."/>
            <person name="Atanasova L."/>
            <person name="Chenthamara K."/>
            <person name="Zhang J."/>
            <person name="Grujic M."/>
            <person name="Henrissat B."/>
            <person name="Kuo A."/>
            <person name="Salamov A."/>
            <person name="Lipzen A."/>
            <person name="Labutti K."/>
            <person name="Barry K."/>
            <person name="Miao Y."/>
            <person name="Rahimi M.J."/>
            <person name="Shen Q."/>
            <person name="Grigoriev I.V."/>
            <person name="Kubicek C.P."/>
            <person name="Druzhinina I.S."/>
        </authorList>
    </citation>
    <scope>NUCLEOTIDE SEQUENCE [LARGE SCALE GENOMIC DNA]</scope>
    <source>
        <strain evidence="2 3">ATCC 18648</strain>
    </source>
</reference>
<keyword evidence="1" id="KW-0812">Transmembrane</keyword>
<keyword evidence="1" id="KW-0472">Membrane</keyword>
<dbReference type="AlphaFoldDB" id="A0A2T4CFE8"/>
<protein>
    <submittedName>
        <fullName evidence="2">Uncharacterized protein</fullName>
    </submittedName>
</protein>
<dbReference type="EMBL" id="KZ679127">
    <property type="protein sequence ID" value="PTB80258.1"/>
    <property type="molecule type" value="Genomic_DNA"/>
</dbReference>
<name>A0A2T4CFE8_TRILO</name>
<sequence length="93" mass="10084">MTTKAFTILLLCTYCTCMYVLLASQLAPLRRRQAAAGTELGSWNGENAAALPVPVRPPGIRTRMIIAISYLMALVLDRNGITTPSDYLGQLLA</sequence>
<organism evidence="2 3">
    <name type="scientific">Trichoderma longibrachiatum ATCC 18648</name>
    <dbReference type="NCBI Taxonomy" id="983965"/>
    <lineage>
        <taxon>Eukaryota</taxon>
        <taxon>Fungi</taxon>
        <taxon>Dikarya</taxon>
        <taxon>Ascomycota</taxon>
        <taxon>Pezizomycotina</taxon>
        <taxon>Sordariomycetes</taxon>
        <taxon>Hypocreomycetidae</taxon>
        <taxon>Hypocreales</taxon>
        <taxon>Hypocreaceae</taxon>
        <taxon>Trichoderma</taxon>
    </lineage>
</organism>
<keyword evidence="3" id="KW-1185">Reference proteome</keyword>
<evidence type="ECO:0000313" key="3">
    <source>
        <dbReference type="Proteomes" id="UP000240760"/>
    </source>
</evidence>
<keyword evidence="1" id="KW-1133">Transmembrane helix</keyword>
<accession>A0A2T4CFE8</accession>
<evidence type="ECO:0000256" key="1">
    <source>
        <dbReference type="SAM" id="Phobius"/>
    </source>
</evidence>
<dbReference type="Proteomes" id="UP000240760">
    <property type="component" value="Unassembled WGS sequence"/>
</dbReference>
<proteinExistence type="predicted"/>
<feature type="transmembrane region" description="Helical" evidence="1">
    <location>
        <begin position="6"/>
        <end position="23"/>
    </location>
</feature>
<gene>
    <name evidence="2" type="ORF">M440DRAFT_1397591</name>
</gene>